<name>A0A1W6L670_9BURK</name>
<evidence type="ECO:0000313" key="2">
    <source>
        <dbReference type="EMBL" id="ARN19785.1"/>
    </source>
</evidence>
<organism evidence="2 3">
    <name type="scientific">Piscinibacter gummiphilus</name>
    <dbReference type="NCBI Taxonomy" id="946333"/>
    <lineage>
        <taxon>Bacteria</taxon>
        <taxon>Pseudomonadati</taxon>
        <taxon>Pseudomonadota</taxon>
        <taxon>Betaproteobacteria</taxon>
        <taxon>Burkholderiales</taxon>
        <taxon>Sphaerotilaceae</taxon>
        <taxon>Piscinibacter</taxon>
    </lineage>
</organism>
<evidence type="ECO:0000259" key="1">
    <source>
        <dbReference type="Pfam" id="PF08818"/>
    </source>
</evidence>
<gene>
    <name evidence="2" type="ORF">A4W93_07590</name>
</gene>
<evidence type="ECO:0000313" key="3">
    <source>
        <dbReference type="Proteomes" id="UP000193427"/>
    </source>
</evidence>
<accession>A0A1W6L670</accession>
<sequence length="130" mass="14214">MMKTSTPAESPDAYVASLSGWQRRQVEALRAAVHEAAPFREEVKWGHLVFFSNGPVLLVRAEETRVLFGFWRGRRLRGIEPRLKGGGKYEMATLHLGPETPLSRDTVIALVKEAAALAATLGDATRVGAS</sequence>
<protein>
    <recommendedName>
        <fullName evidence="1">YdhG-like domain-containing protein</fullName>
    </recommendedName>
</protein>
<dbReference type="AlphaFoldDB" id="A0A1W6L670"/>
<dbReference type="KEGG" id="rgu:A4W93_07590"/>
<reference evidence="2 3" key="1">
    <citation type="submission" date="2016-04" db="EMBL/GenBank/DDBJ databases">
        <title>Complete genome sequence of natural rubber-degrading, novel Gram-negative bacterium, Rhizobacter gummiphilus strain NS21.</title>
        <authorList>
            <person name="Tabata M."/>
            <person name="Kasai D."/>
            <person name="Fukuda M."/>
        </authorList>
    </citation>
    <scope>NUCLEOTIDE SEQUENCE [LARGE SCALE GENOMIC DNA]</scope>
    <source>
        <strain evidence="2 3">NS21</strain>
    </source>
</reference>
<dbReference type="STRING" id="946333.A4W93_07590"/>
<dbReference type="OrthoDB" id="6024118at2"/>
<dbReference type="InterPro" id="IPR014922">
    <property type="entry name" value="YdhG-like"/>
</dbReference>
<dbReference type="Pfam" id="PF08818">
    <property type="entry name" value="DUF1801"/>
    <property type="match status" value="1"/>
</dbReference>
<dbReference type="Proteomes" id="UP000193427">
    <property type="component" value="Chromosome"/>
</dbReference>
<proteinExistence type="predicted"/>
<dbReference type="EMBL" id="CP015118">
    <property type="protein sequence ID" value="ARN19785.1"/>
    <property type="molecule type" value="Genomic_DNA"/>
</dbReference>
<keyword evidence="3" id="KW-1185">Reference proteome</keyword>
<dbReference type="SUPFAM" id="SSF159888">
    <property type="entry name" value="YdhG-like"/>
    <property type="match status" value="1"/>
</dbReference>
<dbReference type="Gene3D" id="3.90.1150.200">
    <property type="match status" value="1"/>
</dbReference>
<dbReference type="RefSeq" id="WP_085750053.1">
    <property type="nucleotide sequence ID" value="NZ_BSPR01000008.1"/>
</dbReference>
<feature type="domain" description="YdhG-like" evidence="1">
    <location>
        <begin position="22"/>
        <end position="114"/>
    </location>
</feature>